<dbReference type="Proteomes" id="UP000515908">
    <property type="component" value="Chromosome 17"/>
</dbReference>
<name>A0A7G2CMC0_9TRYP</name>
<dbReference type="GO" id="GO:0005929">
    <property type="term" value="C:cilium"/>
    <property type="evidence" value="ECO:0007669"/>
    <property type="project" value="TreeGrafter"/>
</dbReference>
<organism evidence="2 3">
    <name type="scientific">Angomonas deanei</name>
    <dbReference type="NCBI Taxonomy" id="59799"/>
    <lineage>
        <taxon>Eukaryota</taxon>
        <taxon>Discoba</taxon>
        <taxon>Euglenozoa</taxon>
        <taxon>Kinetoplastea</taxon>
        <taxon>Metakinetoplastina</taxon>
        <taxon>Trypanosomatida</taxon>
        <taxon>Trypanosomatidae</taxon>
        <taxon>Strigomonadinae</taxon>
        <taxon>Angomonas</taxon>
    </lineage>
</organism>
<gene>
    <name evidence="2" type="ORF">ADEAN_000809100</name>
</gene>
<keyword evidence="3" id="KW-1185">Reference proteome</keyword>
<dbReference type="Pfam" id="PF26579">
    <property type="entry name" value="Ig_CFAP47"/>
    <property type="match status" value="1"/>
</dbReference>
<dbReference type="PANTHER" id="PTHR45912:SF3">
    <property type="entry name" value="CILIA- AND FLAGELLA-ASSOCIATED PROTEIN 47"/>
    <property type="match status" value="1"/>
</dbReference>
<evidence type="ECO:0000313" key="3">
    <source>
        <dbReference type="Proteomes" id="UP000515908"/>
    </source>
</evidence>
<dbReference type="EMBL" id="LR877161">
    <property type="protein sequence ID" value="CAD2220569.1"/>
    <property type="molecule type" value="Genomic_DNA"/>
</dbReference>
<protein>
    <recommendedName>
        <fullName evidence="1">CFAP47-like immunoglobulin-like domain-containing protein</fullName>
    </recommendedName>
</protein>
<reference evidence="2 3" key="1">
    <citation type="submission" date="2020-08" db="EMBL/GenBank/DDBJ databases">
        <authorList>
            <person name="Newling K."/>
            <person name="Davey J."/>
            <person name="Forrester S."/>
        </authorList>
    </citation>
    <scope>NUCLEOTIDE SEQUENCE [LARGE SCALE GENOMIC DNA]</scope>
    <source>
        <strain evidence="3">Crithidia deanei Carvalho (ATCC PRA-265)</strain>
    </source>
</reference>
<proteinExistence type="predicted"/>
<dbReference type="PANTHER" id="PTHR45912">
    <property type="entry name" value="CILIA- AND FLAGELLA-ASSOCIATED PROTEIN 47"/>
    <property type="match status" value="1"/>
</dbReference>
<accession>A0A7G2CMC0</accession>
<dbReference type="InterPro" id="IPR013783">
    <property type="entry name" value="Ig-like_fold"/>
</dbReference>
<dbReference type="AlphaFoldDB" id="A0A7G2CMC0"/>
<dbReference type="GO" id="GO:0060271">
    <property type="term" value="P:cilium assembly"/>
    <property type="evidence" value="ECO:0007669"/>
    <property type="project" value="TreeGrafter"/>
</dbReference>
<feature type="domain" description="CFAP47-like immunoglobulin-like" evidence="1">
    <location>
        <begin position="200"/>
        <end position="306"/>
    </location>
</feature>
<sequence>MTVDEAPPENIEFDSPLGVVSTAHVRLFNNSSKEEKVVVNNPNKLNFAVSPPNCSIAPLSDAVFKIEYTPTTVGVKQENLIALTLPNNGVWRYLCTGEGTAPLPAEAVSCSCDVGSSSVVPIEFKNTLETEITLYLAVTGDGAFQLPESAPPVKVPPGATTTLSVAFSPRDVGSKKATVEVSPREKAHKSVVWRFPLIGIAQWREATQVFRLKCTARAQASETIHIRSPFLPNKSSVITFQPDEKQRFSSALSSSLSYTLDPEPTGDEFRVNVKLSPLRPFSGVGNLIVSTPNEGTVSCRLFIDVTPAEPDDVIQISGTIGQKSVVQFDLYNVLPFKSKFIAYFTESSPREFSVTPIRGVLNPFNAGQRSASSATKISVEYFPRAARSEGLLVVDTEEMQWSFRVVGKAEQVVKRKN</sequence>
<evidence type="ECO:0000259" key="1">
    <source>
        <dbReference type="Pfam" id="PF26579"/>
    </source>
</evidence>
<dbReference type="VEuPathDB" id="TriTrypDB:ADEAN_000809100"/>
<evidence type="ECO:0000313" key="2">
    <source>
        <dbReference type="EMBL" id="CAD2220569.1"/>
    </source>
</evidence>
<dbReference type="Gene3D" id="2.60.40.10">
    <property type="entry name" value="Immunoglobulins"/>
    <property type="match status" value="2"/>
</dbReference>
<dbReference type="InterPro" id="IPR058952">
    <property type="entry name" value="Ig_CFAP47"/>
</dbReference>